<evidence type="ECO:0000313" key="2">
    <source>
        <dbReference type="Proteomes" id="UP000002417"/>
    </source>
</evidence>
<dbReference type="KEGG" id="xau:Xaut_2118"/>
<name>A7IH69_XANP2</name>
<sequence length="114" mass="11683">MYLPGGRGWVTRNAVWRTCAVGRVQSVAHSALSDPMTFTSWSSNSSVKSMVTAGSLSPSTSLALGTDWSNAHWANAGAQAPTTRPASSAVMAGAGLIVLQTPEGGAPAHAKRMA</sequence>
<protein>
    <submittedName>
        <fullName evidence="1">Uncharacterized protein</fullName>
    </submittedName>
</protein>
<organism evidence="1 2">
    <name type="scientific">Xanthobacter autotrophicus (strain ATCC BAA-1158 / Py2)</name>
    <dbReference type="NCBI Taxonomy" id="78245"/>
    <lineage>
        <taxon>Bacteria</taxon>
        <taxon>Pseudomonadati</taxon>
        <taxon>Pseudomonadota</taxon>
        <taxon>Alphaproteobacteria</taxon>
        <taxon>Hyphomicrobiales</taxon>
        <taxon>Xanthobacteraceae</taxon>
        <taxon>Xanthobacter</taxon>
    </lineage>
</organism>
<reference evidence="1 2" key="1">
    <citation type="submission" date="2007-07" db="EMBL/GenBank/DDBJ databases">
        <title>Complete sequence of chromosome of Xanthobacter autotrophicus Py2.</title>
        <authorList>
            <consortium name="US DOE Joint Genome Institute"/>
            <person name="Copeland A."/>
            <person name="Lucas S."/>
            <person name="Lapidus A."/>
            <person name="Barry K."/>
            <person name="Glavina del Rio T."/>
            <person name="Hammon N."/>
            <person name="Israni S."/>
            <person name="Dalin E."/>
            <person name="Tice H."/>
            <person name="Pitluck S."/>
            <person name="Sims D."/>
            <person name="Brettin T."/>
            <person name="Bruce D."/>
            <person name="Detter J.C."/>
            <person name="Han C."/>
            <person name="Tapia R."/>
            <person name="Brainard J."/>
            <person name="Schmutz J."/>
            <person name="Larimer F."/>
            <person name="Land M."/>
            <person name="Hauser L."/>
            <person name="Kyrpides N."/>
            <person name="Kim E."/>
            <person name="Ensigns S.A."/>
            <person name="Richardson P."/>
        </authorList>
    </citation>
    <scope>NUCLEOTIDE SEQUENCE [LARGE SCALE GENOMIC DNA]</scope>
    <source>
        <strain evidence="2">ATCC BAA-1158 / Py2</strain>
    </source>
</reference>
<dbReference type="EMBL" id="CP000781">
    <property type="protein sequence ID" value="ABS67362.1"/>
    <property type="molecule type" value="Genomic_DNA"/>
</dbReference>
<keyword evidence="2" id="KW-1185">Reference proteome</keyword>
<evidence type="ECO:0000313" key="1">
    <source>
        <dbReference type="EMBL" id="ABS67362.1"/>
    </source>
</evidence>
<dbReference type="Proteomes" id="UP000002417">
    <property type="component" value="Chromosome"/>
</dbReference>
<proteinExistence type="predicted"/>
<dbReference type="AlphaFoldDB" id="A7IH69"/>
<dbReference type="HOGENOM" id="CLU_2120176_0_0_5"/>
<gene>
    <name evidence="1" type="ordered locus">Xaut_2118</name>
</gene>
<dbReference type="STRING" id="78245.Xaut_2118"/>
<accession>A7IH69</accession>